<keyword evidence="5" id="KW-0012">Acyltransferase</keyword>
<evidence type="ECO:0000313" key="8">
    <source>
        <dbReference type="Proteomes" id="UP000034539"/>
    </source>
</evidence>
<dbReference type="SUPFAM" id="SSF55729">
    <property type="entry name" value="Acyl-CoA N-acyltransferases (Nat)"/>
    <property type="match status" value="1"/>
</dbReference>
<dbReference type="GO" id="GO:0071555">
    <property type="term" value="P:cell wall organization"/>
    <property type="evidence" value="ECO:0007669"/>
    <property type="project" value="UniProtKB-KW"/>
</dbReference>
<dbReference type="EMBL" id="LBXN01000005">
    <property type="protein sequence ID" value="KKR34148.1"/>
    <property type="molecule type" value="Genomic_DNA"/>
</dbReference>
<dbReference type="AlphaFoldDB" id="A0A0G0Q221"/>
<comment type="similarity">
    <text evidence="1">Belongs to the FemABX family.</text>
</comment>
<protein>
    <submittedName>
        <fullName evidence="7">Methicillin resistance protein</fullName>
    </submittedName>
</protein>
<evidence type="ECO:0000256" key="4">
    <source>
        <dbReference type="ARBA" id="ARBA00022984"/>
    </source>
</evidence>
<keyword evidence="3" id="KW-0133">Cell shape</keyword>
<dbReference type="PROSITE" id="PS51191">
    <property type="entry name" value="FEMABX"/>
    <property type="match status" value="1"/>
</dbReference>
<comment type="caution">
    <text evidence="7">The sequence shown here is derived from an EMBL/GenBank/DDBJ whole genome shotgun (WGS) entry which is preliminary data.</text>
</comment>
<dbReference type="PANTHER" id="PTHR36174">
    <property type="entry name" value="LIPID II:GLYCINE GLYCYLTRANSFERASE"/>
    <property type="match status" value="1"/>
</dbReference>
<evidence type="ECO:0000256" key="6">
    <source>
        <dbReference type="ARBA" id="ARBA00023316"/>
    </source>
</evidence>
<proteinExistence type="inferred from homology"/>
<evidence type="ECO:0000256" key="5">
    <source>
        <dbReference type="ARBA" id="ARBA00023315"/>
    </source>
</evidence>
<evidence type="ECO:0000256" key="2">
    <source>
        <dbReference type="ARBA" id="ARBA00022679"/>
    </source>
</evidence>
<dbReference type="Gene3D" id="3.40.630.30">
    <property type="match status" value="1"/>
</dbReference>
<evidence type="ECO:0000256" key="1">
    <source>
        <dbReference type="ARBA" id="ARBA00009943"/>
    </source>
</evidence>
<name>A0A0G0Q221_9BACT</name>
<sequence length="293" mass="33907">MNVRQSPNYAAYMKSIGWQVEKIGKWNAFIRKFPILGSFIKIQKITPPIPFEKIELLRKKYRAYTVKIEAGFCHCDPPAGGEAIPKGTATATSWLRDDMINLKKYNYQLDKNPFIPTKTIQIDLRKTEEEMFKSFDEAKRRAVRRAEKNGVSVKVSEDIESFISIKSKYFWPLGILIKKDIFSLWKNFYPGNARLLLAYKKDSVIGGIILLFYDQISYYWLAGATNKGKKLFAPTILVWEVLKLSKKLGCNLFDFEGIYDERFPKTTASWKGFTRFKQGFGGEEIVYSVSYIK</sequence>
<dbReference type="Pfam" id="PF02388">
    <property type="entry name" value="FemAB"/>
    <property type="match status" value="1"/>
</dbReference>
<dbReference type="PANTHER" id="PTHR36174:SF1">
    <property type="entry name" value="LIPID II:GLYCINE GLYCYLTRANSFERASE"/>
    <property type="match status" value="1"/>
</dbReference>
<dbReference type="Proteomes" id="UP000034539">
    <property type="component" value="Unassembled WGS sequence"/>
</dbReference>
<dbReference type="InterPro" id="IPR016181">
    <property type="entry name" value="Acyl_CoA_acyltransferase"/>
</dbReference>
<keyword evidence="2" id="KW-0808">Transferase</keyword>
<organism evidence="7 8">
    <name type="scientific">Candidatus Gottesmanbacteria bacterium GW2011_GWC2_39_8</name>
    <dbReference type="NCBI Taxonomy" id="1618450"/>
    <lineage>
        <taxon>Bacteria</taxon>
        <taxon>Candidatus Gottesmaniibacteriota</taxon>
    </lineage>
</organism>
<accession>A0A0G0Q221</accession>
<dbReference type="GO" id="GO:0008360">
    <property type="term" value="P:regulation of cell shape"/>
    <property type="evidence" value="ECO:0007669"/>
    <property type="project" value="UniProtKB-KW"/>
</dbReference>
<reference evidence="7 8" key="1">
    <citation type="journal article" date="2015" name="Nature">
        <title>rRNA introns, odd ribosomes, and small enigmatic genomes across a large radiation of phyla.</title>
        <authorList>
            <person name="Brown C.T."/>
            <person name="Hug L.A."/>
            <person name="Thomas B.C."/>
            <person name="Sharon I."/>
            <person name="Castelle C.J."/>
            <person name="Singh A."/>
            <person name="Wilkins M.J."/>
            <person name="Williams K.H."/>
            <person name="Banfield J.F."/>
        </authorList>
    </citation>
    <scope>NUCLEOTIDE SEQUENCE [LARGE SCALE GENOMIC DNA]</scope>
</reference>
<dbReference type="GO" id="GO:0009252">
    <property type="term" value="P:peptidoglycan biosynthetic process"/>
    <property type="evidence" value="ECO:0007669"/>
    <property type="project" value="UniProtKB-KW"/>
</dbReference>
<dbReference type="GO" id="GO:0016755">
    <property type="term" value="F:aminoacyltransferase activity"/>
    <property type="evidence" value="ECO:0007669"/>
    <property type="project" value="InterPro"/>
</dbReference>
<dbReference type="InterPro" id="IPR050644">
    <property type="entry name" value="PG_Glycine_Bridge_Synth"/>
</dbReference>
<keyword evidence="4" id="KW-0573">Peptidoglycan synthesis</keyword>
<gene>
    <name evidence="7" type="ORF">UT63_C0005G0002</name>
</gene>
<keyword evidence="6" id="KW-0961">Cell wall biogenesis/degradation</keyword>
<dbReference type="InterPro" id="IPR003447">
    <property type="entry name" value="FEMABX"/>
</dbReference>
<evidence type="ECO:0000256" key="3">
    <source>
        <dbReference type="ARBA" id="ARBA00022960"/>
    </source>
</evidence>
<evidence type="ECO:0000313" key="7">
    <source>
        <dbReference type="EMBL" id="KKR34148.1"/>
    </source>
</evidence>